<evidence type="ECO:0000259" key="6">
    <source>
        <dbReference type="PROSITE" id="PS50158"/>
    </source>
</evidence>
<dbReference type="GO" id="GO:0008270">
    <property type="term" value="F:zinc ion binding"/>
    <property type="evidence" value="ECO:0007669"/>
    <property type="project" value="UniProtKB-KW"/>
</dbReference>
<keyword evidence="1" id="KW-0479">Metal-binding</keyword>
<dbReference type="PANTHER" id="PTHR31973">
    <property type="entry name" value="POLYPROTEIN, PUTATIVE-RELATED"/>
    <property type="match status" value="1"/>
</dbReference>
<evidence type="ECO:0000313" key="8">
    <source>
        <dbReference type="EMBL" id="KAK3221667.1"/>
    </source>
</evidence>
<dbReference type="InterPro" id="IPR006564">
    <property type="entry name" value="Znf_PMZ"/>
</dbReference>
<dbReference type="InterPro" id="IPR036875">
    <property type="entry name" value="Znf_CCHC_sf"/>
</dbReference>
<proteinExistence type="predicted"/>
<sequence>MDKTAKAYTEFKYNRYMGKLRNLDKNAFDYVESASPHKWSRVHCPQRRFRVMTTNVAECINSYLKFARQLPMLTLAEFIRNMLQRWFHDRHRAAQSMRHQLTDASHLVMLQRVEKCGYMTVNPGDWNIFSVKRSGKQWTVDLARKTCTCNKFQMDHFPCSHALAAARYINSIQLYAILSKRDCHFFHCFCRERNLDFTSLCSDYYKRQTLIDAYSVPAMPVGHPSSWVVPSDIAERVVLNPKSKRQSGRPMEGRHASSSERTTTQSCRRCGQSGHNSRRCSNPPLINEGPSRIVPEEYRRKCSVCHQVGHNKQTCPHKESAEE</sequence>
<dbReference type="PANTHER" id="PTHR31973:SF195">
    <property type="entry name" value="MUDR FAMILY TRANSPOSASE"/>
    <property type="match status" value="1"/>
</dbReference>
<organism evidence="8 9">
    <name type="scientific">Dipteronia sinensis</name>
    <dbReference type="NCBI Taxonomy" id="43782"/>
    <lineage>
        <taxon>Eukaryota</taxon>
        <taxon>Viridiplantae</taxon>
        <taxon>Streptophyta</taxon>
        <taxon>Embryophyta</taxon>
        <taxon>Tracheophyta</taxon>
        <taxon>Spermatophyta</taxon>
        <taxon>Magnoliopsida</taxon>
        <taxon>eudicotyledons</taxon>
        <taxon>Gunneridae</taxon>
        <taxon>Pentapetalae</taxon>
        <taxon>rosids</taxon>
        <taxon>malvids</taxon>
        <taxon>Sapindales</taxon>
        <taxon>Sapindaceae</taxon>
        <taxon>Hippocastanoideae</taxon>
        <taxon>Acereae</taxon>
        <taxon>Dipteronia</taxon>
    </lineage>
</organism>
<dbReference type="GO" id="GO:0003676">
    <property type="term" value="F:nucleic acid binding"/>
    <property type="evidence" value="ECO:0007669"/>
    <property type="project" value="InterPro"/>
</dbReference>
<feature type="domain" description="SWIM-type" evidence="7">
    <location>
        <begin position="138"/>
        <end position="170"/>
    </location>
</feature>
<keyword evidence="3" id="KW-0862">Zinc</keyword>
<evidence type="ECO:0000259" key="7">
    <source>
        <dbReference type="PROSITE" id="PS50966"/>
    </source>
</evidence>
<evidence type="ECO:0000313" key="9">
    <source>
        <dbReference type="Proteomes" id="UP001281410"/>
    </source>
</evidence>
<dbReference type="PROSITE" id="PS50158">
    <property type="entry name" value="ZF_CCHC"/>
    <property type="match status" value="1"/>
</dbReference>
<evidence type="ECO:0008006" key="10">
    <source>
        <dbReference type="Google" id="ProtNLM"/>
    </source>
</evidence>
<feature type="domain" description="CCHC-type" evidence="6">
    <location>
        <begin position="267"/>
        <end position="282"/>
    </location>
</feature>
<protein>
    <recommendedName>
        <fullName evidence="10">SWIM-type domain-containing protein</fullName>
    </recommendedName>
</protein>
<evidence type="ECO:0000256" key="2">
    <source>
        <dbReference type="ARBA" id="ARBA00022771"/>
    </source>
</evidence>
<evidence type="ECO:0000256" key="5">
    <source>
        <dbReference type="SAM" id="MobiDB-lite"/>
    </source>
</evidence>
<dbReference type="AlphaFoldDB" id="A0AAE0AQD7"/>
<dbReference type="InterPro" id="IPR007527">
    <property type="entry name" value="Znf_SWIM"/>
</dbReference>
<name>A0AAE0AQD7_9ROSI</name>
<keyword evidence="9" id="KW-1185">Reference proteome</keyword>
<dbReference type="InterPro" id="IPR001878">
    <property type="entry name" value="Znf_CCHC"/>
</dbReference>
<gene>
    <name evidence="8" type="ORF">Dsin_008692</name>
</gene>
<keyword evidence="2 4" id="KW-0863">Zinc-finger</keyword>
<reference evidence="8" key="1">
    <citation type="journal article" date="2023" name="Plant J.">
        <title>Genome sequences and population genomics provide insights into the demographic history, inbreeding, and mutation load of two 'living fossil' tree species of Dipteronia.</title>
        <authorList>
            <person name="Feng Y."/>
            <person name="Comes H.P."/>
            <person name="Chen J."/>
            <person name="Zhu S."/>
            <person name="Lu R."/>
            <person name="Zhang X."/>
            <person name="Li P."/>
            <person name="Qiu J."/>
            <person name="Olsen K.M."/>
            <person name="Qiu Y."/>
        </authorList>
    </citation>
    <scope>NUCLEOTIDE SEQUENCE</scope>
    <source>
        <strain evidence="8">NBL</strain>
    </source>
</reference>
<evidence type="ECO:0000256" key="3">
    <source>
        <dbReference type="ARBA" id="ARBA00022833"/>
    </source>
</evidence>
<evidence type="ECO:0000256" key="4">
    <source>
        <dbReference type="PROSITE-ProRule" id="PRU00047"/>
    </source>
</evidence>
<dbReference type="PROSITE" id="PS50966">
    <property type="entry name" value="ZF_SWIM"/>
    <property type="match status" value="1"/>
</dbReference>
<dbReference type="SMART" id="SM00575">
    <property type="entry name" value="ZnF_PMZ"/>
    <property type="match status" value="1"/>
</dbReference>
<comment type="caution">
    <text evidence="8">The sequence shown here is derived from an EMBL/GenBank/DDBJ whole genome shotgun (WGS) entry which is preliminary data.</text>
</comment>
<evidence type="ECO:0000256" key="1">
    <source>
        <dbReference type="ARBA" id="ARBA00022723"/>
    </source>
</evidence>
<feature type="region of interest" description="Disordered" evidence="5">
    <location>
        <begin position="240"/>
        <end position="293"/>
    </location>
</feature>
<accession>A0AAE0AQD7</accession>
<dbReference type="Proteomes" id="UP001281410">
    <property type="component" value="Unassembled WGS sequence"/>
</dbReference>
<dbReference type="EMBL" id="JANJYJ010000003">
    <property type="protein sequence ID" value="KAK3221667.1"/>
    <property type="molecule type" value="Genomic_DNA"/>
</dbReference>
<dbReference type="SMART" id="SM00343">
    <property type="entry name" value="ZnF_C2HC"/>
    <property type="match status" value="2"/>
</dbReference>
<dbReference type="Gene3D" id="4.10.60.10">
    <property type="entry name" value="Zinc finger, CCHC-type"/>
    <property type="match status" value="1"/>
</dbReference>
<dbReference type="SUPFAM" id="SSF57756">
    <property type="entry name" value="Retrovirus zinc finger-like domains"/>
    <property type="match status" value="1"/>
</dbReference>
<dbReference type="Pfam" id="PF04434">
    <property type="entry name" value="SWIM"/>
    <property type="match status" value="1"/>
</dbReference>